<dbReference type="PANTHER" id="PTHR21725">
    <property type="entry name" value="E3 UBIQUITIN-PROTEIN LIGASE UBR4"/>
    <property type="match status" value="1"/>
</dbReference>
<feature type="compositionally biased region" description="Polar residues" evidence="2">
    <location>
        <begin position="22"/>
        <end position="38"/>
    </location>
</feature>
<comment type="similarity">
    <text evidence="1">Belongs to the UBR4 family.</text>
</comment>
<evidence type="ECO:0000259" key="3">
    <source>
        <dbReference type="Pfam" id="PF13764"/>
    </source>
</evidence>
<dbReference type="InterPro" id="IPR025704">
    <property type="entry name" value="E3_Ub_ligase_UBR4_C"/>
</dbReference>
<organism evidence="4 5">
    <name type="scientific">Plutella xylostella</name>
    <name type="common">Diamondback moth</name>
    <name type="synonym">Plutella maculipennis</name>
    <dbReference type="NCBI Taxonomy" id="51655"/>
    <lineage>
        <taxon>Eukaryota</taxon>
        <taxon>Metazoa</taxon>
        <taxon>Ecdysozoa</taxon>
        <taxon>Arthropoda</taxon>
        <taxon>Hexapoda</taxon>
        <taxon>Insecta</taxon>
        <taxon>Pterygota</taxon>
        <taxon>Neoptera</taxon>
        <taxon>Endopterygota</taxon>
        <taxon>Lepidoptera</taxon>
        <taxon>Glossata</taxon>
        <taxon>Ditrysia</taxon>
        <taxon>Yponomeutoidea</taxon>
        <taxon>Plutellidae</taxon>
        <taxon>Plutella</taxon>
    </lineage>
</organism>
<keyword evidence="1" id="KW-0862">Zinc</keyword>
<proteinExistence type="inferred from homology"/>
<dbReference type="PANTHER" id="PTHR21725:SF1">
    <property type="entry name" value="E3 UBIQUITIN-PROTEIN LIGASE UBR4"/>
    <property type="match status" value="1"/>
</dbReference>
<dbReference type="Proteomes" id="UP000653454">
    <property type="component" value="Unassembled WGS sequence"/>
</dbReference>
<protein>
    <submittedName>
        <fullName evidence="4">(diamondback moth) hypothetical protein</fullName>
    </submittedName>
</protein>
<keyword evidence="1" id="KW-0863">Zinc-finger</keyword>
<keyword evidence="5" id="KW-1185">Reference proteome</keyword>
<evidence type="ECO:0000256" key="1">
    <source>
        <dbReference type="PROSITE-ProRule" id="PRU01388"/>
    </source>
</evidence>
<feature type="region of interest" description="Disordered" evidence="2">
    <location>
        <begin position="15"/>
        <end position="104"/>
    </location>
</feature>
<name>A0A8S4E4Q5_PLUXY</name>
<evidence type="ECO:0000313" key="4">
    <source>
        <dbReference type="EMBL" id="CAG9110050.1"/>
    </source>
</evidence>
<keyword evidence="1" id="KW-0479">Metal-binding</keyword>
<accession>A0A8S4E4Q5</accession>
<dbReference type="Pfam" id="PF13764">
    <property type="entry name" value="E3_UbLigase_R4"/>
    <property type="match status" value="1"/>
</dbReference>
<dbReference type="InterPro" id="IPR043502">
    <property type="entry name" value="DNA/RNA_pol_sf"/>
</dbReference>
<dbReference type="AlphaFoldDB" id="A0A8S4E4Q5"/>
<reference evidence="4" key="1">
    <citation type="submission" date="2020-11" db="EMBL/GenBank/DDBJ databases">
        <authorList>
            <person name="Whiteford S."/>
        </authorList>
    </citation>
    <scope>NUCLEOTIDE SEQUENCE</scope>
</reference>
<dbReference type="GO" id="GO:0071897">
    <property type="term" value="P:DNA biosynthetic process"/>
    <property type="evidence" value="ECO:0007669"/>
    <property type="project" value="UniProtKB-ARBA"/>
</dbReference>
<feature type="region of interest" description="UBR4 E3 catalytic module" evidence="1">
    <location>
        <begin position="370"/>
        <end position="657"/>
    </location>
</feature>
<dbReference type="EMBL" id="CAJHNJ030000012">
    <property type="protein sequence ID" value="CAG9110050.1"/>
    <property type="molecule type" value="Genomic_DNA"/>
</dbReference>
<gene>
    <name evidence="4" type="ORF">PLXY2_LOCUS4283</name>
</gene>
<feature type="domain" description="E3 ubiquitin ligase UBR4 C-terminal" evidence="3">
    <location>
        <begin position="393"/>
        <end position="657"/>
    </location>
</feature>
<dbReference type="PROSITE" id="PS52043">
    <property type="entry name" value="UBR4_E3"/>
    <property type="match status" value="1"/>
</dbReference>
<dbReference type="GO" id="GO:0008270">
    <property type="term" value="F:zinc ion binding"/>
    <property type="evidence" value="ECO:0007669"/>
    <property type="project" value="UniProtKB-KW"/>
</dbReference>
<sequence>MSREILQLRQELTLSKEKVLESQPSSHQNLPSPSSTSYAAKLSKSAANTTKQVTVIDKTPTADARDDSRVQPPPPAQRQSRSDATNDGATKLARPTGNIDEETGCNDSIFDTEIVPDGFGIVRCDRNDGRRLGGAFLVATSDYELKKRVLDENVDTKGFEIVCSMAAMAGLAPEPGGAESAARVHLSALGRGQVRAALRALPPKRSVGPDGIPPFLLKDCSRVFEGPLLHVYNLCLENSIFPNRWKVTRVTPVPKSSGAKSVSDFRPVATLSTFSKVFESALFKEFYNEAQAQLCDEQHGFRAGRSTTSNLLNFTSGIKPFVDNRIQVDTAYFDFRKAFDLVDNDVLLSKLAAVGCTPKTLHFFADYLKDRKQFVQYGNYVSDPYSTLSGMLVCAEKVIPIVHRLEQVSSGEHVGSLAENLLEALRSQPQCAVKVQQVRDFTRQEKKRLAMAVRERQLGALGMRSNERGQVTAQCSLTQQVAELAEEHGAVCCICREGYKYQPTKVLGIYTFTKRCPVEEYELRARKTLGYSTVSHYNVVHVECHMAAVRLARARDEWESAALQNASTRCNGLLPLWGPHVPESAFASCLARHTGYLQECTGHRDIGHTCTVHDLKLLILRFARGRTFHDDTGGGGPLSNMQLLPAVAHMALYVINT</sequence>
<evidence type="ECO:0000256" key="2">
    <source>
        <dbReference type="SAM" id="MobiDB-lite"/>
    </source>
</evidence>
<evidence type="ECO:0000313" key="5">
    <source>
        <dbReference type="Proteomes" id="UP000653454"/>
    </source>
</evidence>
<comment type="caution">
    <text evidence="4">The sequence shown here is derived from an EMBL/GenBank/DDBJ whole genome shotgun (WGS) entry which is preliminary data.</text>
</comment>
<dbReference type="SUPFAM" id="SSF56672">
    <property type="entry name" value="DNA/RNA polymerases"/>
    <property type="match status" value="1"/>
</dbReference>
<dbReference type="InterPro" id="IPR045189">
    <property type="entry name" value="UBR4-like"/>
</dbReference>